<keyword evidence="5" id="KW-1133">Transmembrane helix</keyword>
<evidence type="ECO:0000256" key="4">
    <source>
        <dbReference type="ARBA" id="ARBA00022729"/>
    </source>
</evidence>
<evidence type="ECO:0000313" key="7">
    <source>
        <dbReference type="EMBL" id="KKN59441.1"/>
    </source>
</evidence>
<reference evidence="7" key="1">
    <citation type="journal article" date="2015" name="Nature">
        <title>Complex archaea that bridge the gap between prokaryotes and eukaryotes.</title>
        <authorList>
            <person name="Spang A."/>
            <person name="Saw J.H."/>
            <person name="Jorgensen S.L."/>
            <person name="Zaremba-Niedzwiedzka K."/>
            <person name="Martijn J."/>
            <person name="Lind A.E."/>
            <person name="van Eijk R."/>
            <person name="Schleper C."/>
            <person name="Guy L."/>
            <person name="Ettema T.J."/>
        </authorList>
    </citation>
    <scope>NUCLEOTIDE SEQUENCE</scope>
</reference>
<comment type="similarity">
    <text evidence="2">Belongs to the bacterial solute-binding protein 5 family.</text>
</comment>
<evidence type="ECO:0000256" key="2">
    <source>
        <dbReference type="ARBA" id="ARBA00005695"/>
    </source>
</evidence>
<dbReference type="PANTHER" id="PTHR30290:SF10">
    <property type="entry name" value="PERIPLASMIC OLIGOPEPTIDE-BINDING PROTEIN-RELATED"/>
    <property type="match status" value="1"/>
</dbReference>
<dbReference type="CDD" id="cd08505">
    <property type="entry name" value="PBP2_NikA_DppA_OppA_like_18"/>
    <property type="match status" value="1"/>
</dbReference>
<keyword evidence="3" id="KW-0813">Transport</keyword>
<protein>
    <recommendedName>
        <fullName evidence="6">Solute-binding protein family 5 domain-containing protein</fullName>
    </recommendedName>
</protein>
<dbReference type="GO" id="GO:1904680">
    <property type="term" value="F:peptide transmembrane transporter activity"/>
    <property type="evidence" value="ECO:0007669"/>
    <property type="project" value="TreeGrafter"/>
</dbReference>
<dbReference type="InterPro" id="IPR030678">
    <property type="entry name" value="Peptide/Ni-bd"/>
</dbReference>
<dbReference type="AlphaFoldDB" id="A0A0F9UDX1"/>
<name>A0A0F9UDX1_9ZZZZ</name>
<comment type="subcellular location">
    <subcellularLocation>
        <location evidence="1">Cell envelope</location>
    </subcellularLocation>
</comment>
<dbReference type="InterPro" id="IPR039424">
    <property type="entry name" value="SBP_5"/>
</dbReference>
<dbReference type="GO" id="GO:0042597">
    <property type="term" value="C:periplasmic space"/>
    <property type="evidence" value="ECO:0007669"/>
    <property type="project" value="UniProtKB-ARBA"/>
</dbReference>
<dbReference type="Gene3D" id="3.40.190.10">
    <property type="entry name" value="Periplasmic binding protein-like II"/>
    <property type="match status" value="1"/>
</dbReference>
<keyword evidence="5" id="KW-0812">Transmembrane</keyword>
<dbReference type="Gene3D" id="3.10.105.10">
    <property type="entry name" value="Dipeptide-binding Protein, Domain 3"/>
    <property type="match status" value="1"/>
</dbReference>
<dbReference type="Gene3D" id="3.90.76.10">
    <property type="entry name" value="Dipeptide-binding Protein, Domain 1"/>
    <property type="match status" value="1"/>
</dbReference>
<keyword evidence="5" id="KW-0472">Membrane</keyword>
<sequence>MNLIYKVLGNSMRFISYFCSVVLLFLVGCELPTVNSPYSEQADNAVTLYSSFSLRPKHLDPAKSYSENEASFTGQIYEPPFQYHYLKRPFTLVPLTATSLPSIHYYNKNDIEVSEDDTSSEVAYSVYQITIKPNILYQPHPAFSKDNKGQFVYHHLTDDQLDDINKLADFEVQGSRELVAEDYVYQIKRLADPELHSPILGVMSEYIVGLADYAAQLRAEKQLGKTIDLRTSAISGVKVVDRYTYQIKVIGKYPQLRYWLAMAFFAPVPWEADAFYAQPGLIKKNITLDWYPVGTGAYQLTENDPNSRMVLEKNPNFHDEYYPQQGEPSDLALGLLDDKGKKLPFIDRIVFNLEKESTSYWNKFLQGYYDISGISSDSFDQAIDVAPDGKYLLSDAMKEKGIALRTAVEASTFYIGFNMQDPVVGGYSDTAKYLRQAISIAIDYEEFISIFLNGRGIAAQSPIPPGIFGYRNGEVGINHFVYDWEKDTAKRKSIAEATKLLAKAGYPAGRSQKTGEPLTLYLDVPASGPDAKAQFDWLRKQFTKLGIQLVIRSTDYNRFQDKMRNGQAQLFQWGWNADYPDPENFLFLLYGPNSKMISGGENAANYQNAQFDHLFEQMRVMPDNDERRAIIKKMLNIITDDSPWIWGFHTRQFSLYHSWNKNVKPNLMANNTIKYRRLDAQQRSSLQQQWNKPILWPLLVLVVLCILCLLPAWLLYRQKLKKKNV</sequence>
<feature type="domain" description="Solute-binding protein family 5" evidence="6">
    <location>
        <begin position="177"/>
        <end position="594"/>
    </location>
</feature>
<accession>A0A0F9UDX1</accession>
<proteinExistence type="inferred from homology"/>
<dbReference type="EMBL" id="LAZR01000726">
    <property type="protein sequence ID" value="KKN59441.1"/>
    <property type="molecule type" value="Genomic_DNA"/>
</dbReference>
<evidence type="ECO:0000256" key="3">
    <source>
        <dbReference type="ARBA" id="ARBA00022448"/>
    </source>
</evidence>
<dbReference type="PANTHER" id="PTHR30290">
    <property type="entry name" value="PERIPLASMIC BINDING COMPONENT OF ABC TRANSPORTER"/>
    <property type="match status" value="1"/>
</dbReference>
<dbReference type="PROSITE" id="PS51257">
    <property type="entry name" value="PROKAR_LIPOPROTEIN"/>
    <property type="match status" value="1"/>
</dbReference>
<dbReference type="GO" id="GO:0030313">
    <property type="term" value="C:cell envelope"/>
    <property type="evidence" value="ECO:0007669"/>
    <property type="project" value="UniProtKB-SubCell"/>
</dbReference>
<dbReference type="GO" id="GO:0043190">
    <property type="term" value="C:ATP-binding cassette (ABC) transporter complex"/>
    <property type="evidence" value="ECO:0007669"/>
    <property type="project" value="InterPro"/>
</dbReference>
<organism evidence="7">
    <name type="scientific">marine sediment metagenome</name>
    <dbReference type="NCBI Taxonomy" id="412755"/>
    <lineage>
        <taxon>unclassified sequences</taxon>
        <taxon>metagenomes</taxon>
        <taxon>ecological metagenomes</taxon>
    </lineage>
</organism>
<dbReference type="InterPro" id="IPR000914">
    <property type="entry name" value="SBP_5_dom"/>
</dbReference>
<evidence type="ECO:0000256" key="1">
    <source>
        <dbReference type="ARBA" id="ARBA00004196"/>
    </source>
</evidence>
<dbReference type="SUPFAM" id="SSF53850">
    <property type="entry name" value="Periplasmic binding protein-like II"/>
    <property type="match status" value="1"/>
</dbReference>
<comment type="caution">
    <text evidence="7">The sequence shown here is derived from an EMBL/GenBank/DDBJ whole genome shotgun (WGS) entry which is preliminary data.</text>
</comment>
<dbReference type="GO" id="GO:0015833">
    <property type="term" value="P:peptide transport"/>
    <property type="evidence" value="ECO:0007669"/>
    <property type="project" value="TreeGrafter"/>
</dbReference>
<evidence type="ECO:0000259" key="6">
    <source>
        <dbReference type="Pfam" id="PF00496"/>
    </source>
</evidence>
<keyword evidence="4" id="KW-0732">Signal</keyword>
<feature type="transmembrane region" description="Helical" evidence="5">
    <location>
        <begin position="694"/>
        <end position="716"/>
    </location>
</feature>
<gene>
    <name evidence="7" type="ORF">LCGC14_0542180</name>
</gene>
<evidence type="ECO:0000256" key="5">
    <source>
        <dbReference type="SAM" id="Phobius"/>
    </source>
</evidence>
<dbReference type="PIRSF" id="PIRSF002741">
    <property type="entry name" value="MppA"/>
    <property type="match status" value="1"/>
</dbReference>
<dbReference type="Pfam" id="PF00496">
    <property type="entry name" value="SBP_bac_5"/>
    <property type="match status" value="1"/>
</dbReference>